<dbReference type="Proteomes" id="UP000199150">
    <property type="component" value="Unassembled WGS sequence"/>
</dbReference>
<dbReference type="Gene3D" id="1.10.10.10">
    <property type="entry name" value="Winged helix-like DNA-binding domain superfamily/Winged helix DNA-binding domain"/>
    <property type="match status" value="1"/>
</dbReference>
<evidence type="ECO:0000256" key="1">
    <source>
        <dbReference type="ARBA" id="ARBA00023015"/>
    </source>
</evidence>
<dbReference type="GO" id="GO:0043565">
    <property type="term" value="F:sequence-specific DNA binding"/>
    <property type="evidence" value="ECO:0007669"/>
    <property type="project" value="InterPro"/>
</dbReference>
<protein>
    <submittedName>
        <fullName evidence="5">DNA-binding transcriptional regulator, Lrp family</fullName>
    </submittedName>
</protein>
<dbReference type="Gene3D" id="3.30.70.920">
    <property type="match status" value="1"/>
</dbReference>
<dbReference type="InterPro" id="IPR019887">
    <property type="entry name" value="Tscrpt_reg_AsnC/Lrp_C"/>
</dbReference>
<dbReference type="PANTHER" id="PTHR30154">
    <property type="entry name" value="LEUCINE-RESPONSIVE REGULATORY PROTEIN"/>
    <property type="match status" value="1"/>
</dbReference>
<evidence type="ECO:0000313" key="5">
    <source>
        <dbReference type="EMBL" id="SCW61297.1"/>
    </source>
</evidence>
<organism evidence="5 6">
    <name type="scientific">Asticcacaulis taihuensis</name>
    <dbReference type="NCBI Taxonomy" id="260084"/>
    <lineage>
        <taxon>Bacteria</taxon>
        <taxon>Pseudomonadati</taxon>
        <taxon>Pseudomonadota</taxon>
        <taxon>Alphaproteobacteria</taxon>
        <taxon>Caulobacterales</taxon>
        <taxon>Caulobacteraceae</taxon>
        <taxon>Asticcacaulis</taxon>
    </lineage>
</organism>
<dbReference type="RefSeq" id="WP_090647706.1">
    <property type="nucleotide sequence ID" value="NZ_CBCRYE010000001.1"/>
</dbReference>
<keyword evidence="1" id="KW-0805">Transcription regulation</keyword>
<name>A0A1G4RX52_9CAUL</name>
<reference evidence="6" key="1">
    <citation type="submission" date="2016-10" db="EMBL/GenBank/DDBJ databases">
        <authorList>
            <person name="Varghese N."/>
            <person name="Submissions S."/>
        </authorList>
    </citation>
    <scope>NUCLEOTIDE SEQUENCE [LARGE SCALE GENOMIC DNA]</scope>
    <source>
        <strain evidence="6">CGMCC 1.3431</strain>
    </source>
</reference>
<dbReference type="EMBL" id="FMTS01000003">
    <property type="protein sequence ID" value="SCW61297.1"/>
    <property type="molecule type" value="Genomic_DNA"/>
</dbReference>
<dbReference type="InterPro" id="IPR036390">
    <property type="entry name" value="WH_DNA-bd_sf"/>
</dbReference>
<accession>A0A1G4RX52</accession>
<dbReference type="SUPFAM" id="SSF54909">
    <property type="entry name" value="Dimeric alpha+beta barrel"/>
    <property type="match status" value="1"/>
</dbReference>
<keyword evidence="3" id="KW-0804">Transcription</keyword>
<dbReference type="InterPro" id="IPR011008">
    <property type="entry name" value="Dimeric_a/b-barrel"/>
</dbReference>
<dbReference type="Pfam" id="PF01037">
    <property type="entry name" value="AsnC_trans_reg"/>
    <property type="match status" value="1"/>
</dbReference>
<dbReference type="InterPro" id="IPR019888">
    <property type="entry name" value="Tscrpt_reg_AsnC-like"/>
</dbReference>
<keyword evidence="6" id="KW-1185">Reference proteome</keyword>
<evidence type="ECO:0000259" key="4">
    <source>
        <dbReference type="Pfam" id="PF01037"/>
    </source>
</evidence>
<dbReference type="InterPro" id="IPR000485">
    <property type="entry name" value="AsnC-type_HTH_dom"/>
</dbReference>
<gene>
    <name evidence="5" type="ORF">SAMN02927928_2213</name>
</gene>
<sequence length="150" mass="16894">MTTRKPAPELDAIDRKLMASLRENSRLPVSQLATMLDIPRTQVYARLERLENEGIIDGYTVRLGQAYSKSRLRAHVMIKTLPRLCQEVELKLPEIPEVSAVYAISGEYDIIVMVEAADSIEMNELINRIGLLDGVERTTTSIILAAKLER</sequence>
<dbReference type="SMART" id="SM00344">
    <property type="entry name" value="HTH_ASNC"/>
    <property type="match status" value="1"/>
</dbReference>
<dbReference type="GO" id="GO:0005829">
    <property type="term" value="C:cytosol"/>
    <property type="evidence" value="ECO:0007669"/>
    <property type="project" value="TreeGrafter"/>
</dbReference>
<dbReference type="PRINTS" id="PR00033">
    <property type="entry name" value="HTHASNC"/>
</dbReference>
<dbReference type="SUPFAM" id="SSF46785">
    <property type="entry name" value="Winged helix' DNA-binding domain"/>
    <property type="match status" value="1"/>
</dbReference>
<dbReference type="AlphaFoldDB" id="A0A1G4RX52"/>
<evidence type="ECO:0000256" key="2">
    <source>
        <dbReference type="ARBA" id="ARBA00023125"/>
    </source>
</evidence>
<dbReference type="InterPro" id="IPR036388">
    <property type="entry name" value="WH-like_DNA-bd_sf"/>
</dbReference>
<dbReference type="STRING" id="260084.SAMN02927928_2213"/>
<dbReference type="PANTHER" id="PTHR30154:SF53">
    <property type="entry name" value="HTH-TYPE TRANSCRIPTIONAL REGULATOR LRPC"/>
    <property type="match status" value="1"/>
</dbReference>
<dbReference type="Pfam" id="PF13412">
    <property type="entry name" value="HTH_24"/>
    <property type="match status" value="1"/>
</dbReference>
<proteinExistence type="predicted"/>
<dbReference type="OrthoDB" id="9809462at2"/>
<evidence type="ECO:0000256" key="3">
    <source>
        <dbReference type="ARBA" id="ARBA00023163"/>
    </source>
</evidence>
<keyword evidence="2 5" id="KW-0238">DNA-binding</keyword>
<evidence type="ECO:0000313" key="6">
    <source>
        <dbReference type="Proteomes" id="UP000199150"/>
    </source>
</evidence>
<feature type="domain" description="Transcription regulator AsnC/Lrp ligand binding" evidence="4">
    <location>
        <begin position="76"/>
        <end position="144"/>
    </location>
</feature>
<dbReference type="GO" id="GO:0043200">
    <property type="term" value="P:response to amino acid"/>
    <property type="evidence" value="ECO:0007669"/>
    <property type="project" value="TreeGrafter"/>
</dbReference>